<accession>A0ABN8E4R5</accession>
<evidence type="ECO:0008006" key="3">
    <source>
        <dbReference type="Google" id="ProtNLM"/>
    </source>
</evidence>
<organism evidence="1 2">
    <name type="scientific">Vibrio marisflavi CECT 7928</name>
    <dbReference type="NCBI Taxonomy" id="634439"/>
    <lineage>
        <taxon>Bacteria</taxon>
        <taxon>Pseudomonadati</taxon>
        <taxon>Pseudomonadota</taxon>
        <taxon>Gammaproteobacteria</taxon>
        <taxon>Vibrionales</taxon>
        <taxon>Vibrionaceae</taxon>
        <taxon>Vibrio</taxon>
    </lineage>
</organism>
<dbReference type="EMBL" id="CAKLDM010000001">
    <property type="protein sequence ID" value="CAH0537491.1"/>
    <property type="molecule type" value="Genomic_DNA"/>
</dbReference>
<dbReference type="InterPro" id="IPR013762">
    <property type="entry name" value="Integrase-like_cat_sf"/>
</dbReference>
<gene>
    <name evidence="1" type="ORF">VMF7928_01136</name>
</gene>
<dbReference type="RefSeq" id="WP_237360493.1">
    <property type="nucleotide sequence ID" value="NZ_CAKLDM010000001.1"/>
</dbReference>
<reference evidence="1" key="1">
    <citation type="submission" date="2021-11" db="EMBL/GenBank/DDBJ databases">
        <authorList>
            <person name="Rodrigo-Torres L."/>
            <person name="Arahal R. D."/>
            <person name="Lucena T."/>
        </authorList>
    </citation>
    <scope>NUCLEOTIDE SEQUENCE</scope>
    <source>
        <strain evidence="1">CECT 7928</strain>
    </source>
</reference>
<keyword evidence="2" id="KW-1185">Reference proteome</keyword>
<comment type="caution">
    <text evidence="1">The sequence shown here is derived from an EMBL/GenBank/DDBJ whole genome shotgun (WGS) entry which is preliminary data.</text>
</comment>
<name>A0ABN8E4R5_9VIBR</name>
<evidence type="ECO:0000313" key="2">
    <source>
        <dbReference type="Proteomes" id="UP000838748"/>
    </source>
</evidence>
<dbReference type="InterPro" id="IPR024965">
    <property type="entry name" value="Putative_integrase"/>
</dbReference>
<proteinExistence type="predicted"/>
<dbReference type="Pfam" id="PF13009">
    <property type="entry name" value="Integrase_2"/>
    <property type="match status" value="1"/>
</dbReference>
<sequence length="863" mass="99646">MKSTDYEFFWFTEQNGSGWDTWREVAATWLNQKHYGVDHKRNALNRFLGDYLVPRFITDPVEFFEIGPQDYDQFLTTFELSENYRVRQNNEVCAFIDWLIETYYSQPNDDGELIAMFRNPFEKGSNPVRNQETVYNALPYTYIKKLRKILCPQEKGHFNQWKWAIEQSDAFLLNGRHLRDWFIVDEALVDKKDPDCVWQEVVVDKARSIRVNGVLKTYKEGDRFFVIWSPVRAMALYMKLQLPLRTFQVRMLDSGEADTWRYERGQWVKNEVNSFAEGSDKRPWQKGVFHRIVTPDIGDVMTGLYVNTNKTADRNKDEVTRGYVIPWQHEEVLYWLEKLRNWQEKYNPISSPTSIYDLDFKHFGSTKTDTQRSEIGNICFLFRNAATPLLSERSMPITSGYLNTLWVSLMSQLEKTIQDSGDRLLDGSLVRFIDVENPRKTLFPLHSIRVSLITCYAIEGEIPTPVLSKLLVGHSRLIMTMHYTKVTPVMMAKKMKAAEQKIDVQDEDSLMAFLTNKSIEEIGLKAAYKDIESLQTVLRVRNPAGWQERSIGICLVGGNTTPLVENSAIAGCWNGGERLKKANRNQADLYGPVPHGCENCIRCRWFITDIKYIHSLTAHFNNLSYHASESAKIAAELEAEQQTLLDEEYFCEVNGEPFTKHQELRNLDRRVEKQKVDADEYCKDLVACFQVIRKLLKLEQEREEEDTKEKVVAIGSHSEISPYFSFVDTESKFRQLIQLCDDAEVFADLRDDLKKTPAINHRSNRLNAMLMKSGYMPFLMQLDDEMQLLAGNAMVNAMLNATGESDKVKAMDILSSYLDAEKYLQDAGLLEIGVRAIESKTGINILRLADLSSNNRVGAKKNV</sequence>
<evidence type="ECO:0000313" key="1">
    <source>
        <dbReference type="EMBL" id="CAH0537491.1"/>
    </source>
</evidence>
<dbReference type="Gene3D" id="1.10.443.10">
    <property type="entry name" value="Intergrase catalytic core"/>
    <property type="match status" value="1"/>
</dbReference>
<protein>
    <recommendedName>
        <fullName evidence="3">Integrase</fullName>
    </recommendedName>
</protein>
<dbReference type="Proteomes" id="UP000838748">
    <property type="component" value="Unassembled WGS sequence"/>
</dbReference>